<evidence type="ECO:0000256" key="2">
    <source>
        <dbReference type="ARBA" id="ARBA00008974"/>
    </source>
</evidence>
<proteinExistence type="inferred from homology"/>
<accession>A0A0D2J170</accession>
<dbReference type="STRING" id="1442371.A0A0D2J170"/>
<feature type="transmembrane region" description="Helical" evidence="8">
    <location>
        <begin position="277"/>
        <end position="299"/>
    </location>
</feature>
<dbReference type="Pfam" id="PF02133">
    <property type="entry name" value="Transp_cyt_pur"/>
    <property type="match status" value="1"/>
</dbReference>
<keyword evidence="10" id="KW-1185">Reference proteome</keyword>
<dbReference type="RefSeq" id="XP_016637249.1">
    <property type="nucleotide sequence ID" value="XM_016772110.1"/>
</dbReference>
<dbReference type="Gene3D" id="1.10.4160.10">
    <property type="entry name" value="Hydantoin permease"/>
    <property type="match status" value="1"/>
</dbReference>
<keyword evidence="6 7" id="KW-0472">Membrane</keyword>
<dbReference type="GO" id="GO:0005886">
    <property type="term" value="C:plasma membrane"/>
    <property type="evidence" value="ECO:0007669"/>
    <property type="project" value="TreeGrafter"/>
</dbReference>
<keyword evidence="5 8" id="KW-1133">Transmembrane helix</keyword>
<evidence type="ECO:0000313" key="9">
    <source>
        <dbReference type="EMBL" id="KIY03127.1"/>
    </source>
</evidence>
<feature type="transmembrane region" description="Helical" evidence="8">
    <location>
        <begin position="67"/>
        <end position="89"/>
    </location>
</feature>
<feature type="transmembrane region" description="Helical" evidence="8">
    <location>
        <begin position="371"/>
        <end position="392"/>
    </location>
</feature>
<evidence type="ECO:0008006" key="11">
    <source>
        <dbReference type="Google" id="ProtNLM"/>
    </source>
</evidence>
<evidence type="ECO:0000256" key="7">
    <source>
        <dbReference type="PIRNR" id="PIRNR002744"/>
    </source>
</evidence>
<dbReference type="PANTHER" id="PTHR31806">
    <property type="entry name" value="PURINE-CYTOSINE PERMEASE FCY2-RELATED"/>
    <property type="match status" value="1"/>
</dbReference>
<feature type="transmembrane region" description="Helical" evidence="8">
    <location>
        <begin position="481"/>
        <end position="500"/>
    </location>
</feature>
<dbReference type="PANTHER" id="PTHR31806:SF17">
    <property type="entry name" value="VITAMIN B6 TRANSPORTER TPN1"/>
    <property type="match status" value="1"/>
</dbReference>
<evidence type="ECO:0000256" key="4">
    <source>
        <dbReference type="ARBA" id="ARBA00022692"/>
    </source>
</evidence>
<dbReference type="Proteomes" id="UP000053411">
    <property type="component" value="Unassembled WGS sequence"/>
</dbReference>
<protein>
    <recommendedName>
        <fullName evidence="11">Purine-cytosine permease FCY2</fullName>
    </recommendedName>
</protein>
<dbReference type="VEuPathDB" id="FungiDB:Z520_01594"/>
<name>A0A0D2J170_9EURO</name>
<keyword evidence="4 8" id="KW-0812">Transmembrane</keyword>
<dbReference type="OrthoDB" id="5428495at2759"/>
<evidence type="ECO:0000256" key="1">
    <source>
        <dbReference type="ARBA" id="ARBA00004141"/>
    </source>
</evidence>
<dbReference type="GO" id="GO:0000329">
    <property type="term" value="C:fungal-type vacuole membrane"/>
    <property type="evidence" value="ECO:0007669"/>
    <property type="project" value="TreeGrafter"/>
</dbReference>
<dbReference type="GO" id="GO:0022857">
    <property type="term" value="F:transmembrane transporter activity"/>
    <property type="evidence" value="ECO:0007669"/>
    <property type="project" value="InterPro"/>
</dbReference>
<reference evidence="9 10" key="1">
    <citation type="submission" date="2015-01" db="EMBL/GenBank/DDBJ databases">
        <title>The Genome Sequence of Fonsecaea multimorphosa CBS 102226.</title>
        <authorList>
            <consortium name="The Broad Institute Genomics Platform"/>
            <person name="Cuomo C."/>
            <person name="de Hoog S."/>
            <person name="Gorbushina A."/>
            <person name="Stielow B."/>
            <person name="Teixiera M."/>
            <person name="Abouelleil A."/>
            <person name="Chapman S.B."/>
            <person name="Priest M."/>
            <person name="Young S.K."/>
            <person name="Wortman J."/>
            <person name="Nusbaum C."/>
            <person name="Birren B."/>
        </authorList>
    </citation>
    <scope>NUCLEOTIDE SEQUENCE [LARGE SCALE GENOMIC DNA]</scope>
    <source>
        <strain evidence="9 10">CBS 102226</strain>
    </source>
</reference>
<comment type="subcellular location">
    <subcellularLocation>
        <location evidence="1">Membrane</location>
        <topology evidence="1">Multi-pass membrane protein</topology>
    </subcellularLocation>
</comment>
<feature type="transmembrane region" description="Helical" evidence="8">
    <location>
        <begin position="206"/>
        <end position="225"/>
    </location>
</feature>
<organism evidence="9 10">
    <name type="scientific">Fonsecaea multimorphosa CBS 102226</name>
    <dbReference type="NCBI Taxonomy" id="1442371"/>
    <lineage>
        <taxon>Eukaryota</taxon>
        <taxon>Fungi</taxon>
        <taxon>Dikarya</taxon>
        <taxon>Ascomycota</taxon>
        <taxon>Pezizomycotina</taxon>
        <taxon>Eurotiomycetes</taxon>
        <taxon>Chaetothyriomycetidae</taxon>
        <taxon>Chaetothyriales</taxon>
        <taxon>Herpotrichiellaceae</taxon>
        <taxon>Fonsecaea</taxon>
    </lineage>
</organism>
<evidence type="ECO:0000313" key="10">
    <source>
        <dbReference type="Proteomes" id="UP000053411"/>
    </source>
</evidence>
<comment type="similarity">
    <text evidence="2 7">Belongs to the purine-cytosine permease (2.A.39) family.</text>
</comment>
<dbReference type="InterPro" id="IPR001248">
    <property type="entry name" value="Pur-cyt_permease"/>
</dbReference>
<gene>
    <name evidence="9" type="ORF">Z520_01594</name>
</gene>
<evidence type="ECO:0000256" key="5">
    <source>
        <dbReference type="ARBA" id="ARBA00022989"/>
    </source>
</evidence>
<feature type="transmembrane region" description="Helical" evidence="8">
    <location>
        <begin position="138"/>
        <end position="158"/>
    </location>
</feature>
<dbReference type="GeneID" id="27707340"/>
<keyword evidence="3 7" id="KW-0813">Transport</keyword>
<dbReference type="AlphaFoldDB" id="A0A0D2J170"/>
<feature type="transmembrane region" description="Helical" evidence="8">
    <location>
        <begin position="331"/>
        <end position="350"/>
    </location>
</feature>
<sequence length="507" mass="55039">MEKYLNDKPPMTKNQPHEVVENSPIEGEALPIKPLSKSWLTELLLTVETSGIQRVTEDERQQNTSKVWNACTFWLSANMAVATLNVGSVGGSMGLSFWDCFAIIVVVNVFSCMIPAWTAGFGLTGLRMTSFSRYSFGYWGNLLVVVFSMVSTTGWNAVNSISGASVLNALSDGKCPTWLGVVIICTTVWVICALGIHWIHRLDAFLWIPPFVVWCFTAGFGASHFSGDAVKSPSGANGAAASLSYIALIFSFAVSWINCAADYNVRMPVNTSRAQIFIATYVGIAVPTILVQTLGAALYTGTEVNPEWKLTFKQSGIGGPLKMALEPAGGFGKFLLVLAALSAIPNNIPNNYSFAMHAQNFGPWAARIPRIFLVTLGFIAAVIVGACAAEFFSDTLQTFLSIIGYWTVIHLTVVAEEHIIFRAGRWSQYNLDAWNQPSLLPFGWAAIGAFGFGFMGAALGMKTAWYTAPIAGLIGRKGANIGHELTFAFSAVTFPLFRYLERRYGGK</sequence>
<feature type="transmembrane region" description="Helical" evidence="8">
    <location>
        <begin position="245"/>
        <end position="265"/>
    </location>
</feature>
<feature type="transmembrane region" description="Helical" evidence="8">
    <location>
        <begin position="178"/>
        <end position="199"/>
    </location>
</feature>
<evidence type="ECO:0000256" key="6">
    <source>
        <dbReference type="ARBA" id="ARBA00023136"/>
    </source>
</evidence>
<evidence type="ECO:0000256" key="8">
    <source>
        <dbReference type="SAM" id="Phobius"/>
    </source>
</evidence>
<dbReference type="EMBL" id="KN848063">
    <property type="protein sequence ID" value="KIY03127.1"/>
    <property type="molecule type" value="Genomic_DNA"/>
</dbReference>
<feature type="transmembrane region" description="Helical" evidence="8">
    <location>
        <begin position="101"/>
        <end position="126"/>
    </location>
</feature>
<dbReference type="PIRSF" id="PIRSF002744">
    <property type="entry name" value="Pur-cyt_permease"/>
    <property type="match status" value="1"/>
</dbReference>
<feature type="transmembrane region" description="Helical" evidence="8">
    <location>
        <begin position="398"/>
        <end position="421"/>
    </location>
</feature>
<evidence type="ECO:0000256" key="3">
    <source>
        <dbReference type="ARBA" id="ARBA00022448"/>
    </source>
</evidence>
<feature type="transmembrane region" description="Helical" evidence="8">
    <location>
        <begin position="442"/>
        <end position="461"/>
    </location>
</feature>
<dbReference type="InterPro" id="IPR026030">
    <property type="entry name" value="Pur-cyt_permease_Fcy2/21/22"/>
</dbReference>